<dbReference type="PANTHER" id="PTHR11741:SF0">
    <property type="entry name" value="ELONGATION FACTOR TS, MITOCHONDRIAL"/>
    <property type="match status" value="1"/>
</dbReference>
<evidence type="ECO:0000256" key="3">
    <source>
        <dbReference type="ARBA" id="ARBA00022768"/>
    </source>
</evidence>
<feature type="domain" description="Translation elongation factor EFTs/EF1B dimerisation" evidence="8">
    <location>
        <begin position="69"/>
        <end position="144"/>
    </location>
</feature>
<organism evidence="9 10">
    <name type="scientific">Candidatus Nealsonbacteria bacterium RIFCSPHIGHO2_02_FULL_43_13</name>
    <dbReference type="NCBI Taxonomy" id="1801668"/>
    <lineage>
        <taxon>Bacteria</taxon>
        <taxon>Candidatus Nealsoniibacteriota</taxon>
    </lineage>
</organism>
<dbReference type="PROSITE" id="PS01127">
    <property type="entry name" value="EF_TS_2"/>
    <property type="match status" value="1"/>
</dbReference>
<dbReference type="InterPro" id="IPR036402">
    <property type="entry name" value="EF-Ts_dimer_sf"/>
</dbReference>
<evidence type="ECO:0000256" key="6">
    <source>
        <dbReference type="RuleBase" id="RU000642"/>
    </source>
</evidence>
<keyword evidence="4 5" id="KW-0648">Protein biosynthesis</keyword>
<dbReference type="STRING" id="1801668.A3D46_02235"/>
<comment type="function">
    <text evidence="5 6">Associates with the EF-Tu.GDP complex and induces the exchange of GDP to GTP. It remains bound to the aminoacyl-tRNA.EF-Tu.GTP complex up to the GTP hydrolysis stage on the ribosome.</text>
</comment>
<dbReference type="InterPro" id="IPR009060">
    <property type="entry name" value="UBA-like_sf"/>
</dbReference>
<evidence type="ECO:0000259" key="8">
    <source>
        <dbReference type="Pfam" id="PF00889"/>
    </source>
</evidence>
<proteinExistence type="inferred from homology"/>
<dbReference type="NCBIfam" id="TIGR00116">
    <property type="entry name" value="tsf"/>
    <property type="match status" value="1"/>
</dbReference>
<dbReference type="HAMAP" id="MF_00050">
    <property type="entry name" value="EF_Ts"/>
    <property type="match status" value="1"/>
</dbReference>
<dbReference type="PANTHER" id="PTHR11741">
    <property type="entry name" value="ELONGATION FACTOR TS"/>
    <property type="match status" value="1"/>
</dbReference>
<name>A0A1G2E7U5_9BACT</name>
<evidence type="ECO:0000256" key="2">
    <source>
        <dbReference type="ARBA" id="ARBA00016956"/>
    </source>
</evidence>
<dbReference type="EMBL" id="MHMD01000026">
    <property type="protein sequence ID" value="OGZ21341.1"/>
    <property type="molecule type" value="Genomic_DNA"/>
</dbReference>
<dbReference type="InterPro" id="IPR001816">
    <property type="entry name" value="Transl_elong_EFTs/EF1B"/>
</dbReference>
<dbReference type="InterPro" id="IPR018101">
    <property type="entry name" value="Transl_elong_Ts_CS"/>
</dbReference>
<dbReference type="InterPro" id="IPR014039">
    <property type="entry name" value="Transl_elong_EFTs/EF1B_dimer"/>
</dbReference>
<dbReference type="Proteomes" id="UP000178703">
    <property type="component" value="Unassembled WGS sequence"/>
</dbReference>
<dbReference type="SUPFAM" id="SSF46934">
    <property type="entry name" value="UBA-like"/>
    <property type="match status" value="1"/>
</dbReference>
<dbReference type="GO" id="GO:0005737">
    <property type="term" value="C:cytoplasm"/>
    <property type="evidence" value="ECO:0007669"/>
    <property type="project" value="UniProtKB-SubCell"/>
</dbReference>
<comment type="caution">
    <text evidence="9">The sequence shown here is derived from an EMBL/GenBank/DDBJ whole genome shotgun (WGS) entry which is preliminary data.</text>
</comment>
<keyword evidence="3 5" id="KW-0251">Elongation factor</keyword>
<feature type="region of interest" description="Involved in Mg(2+) ion dislocation from EF-Tu" evidence="5">
    <location>
        <begin position="78"/>
        <end position="81"/>
    </location>
</feature>
<evidence type="ECO:0000256" key="5">
    <source>
        <dbReference type="HAMAP-Rule" id="MF_00050"/>
    </source>
</evidence>
<dbReference type="SUPFAM" id="SSF54713">
    <property type="entry name" value="Elongation factor Ts (EF-Ts), dimerisation domain"/>
    <property type="match status" value="1"/>
</dbReference>
<dbReference type="Gene3D" id="3.30.479.20">
    <property type="entry name" value="Elongation factor Ts, dimerisation domain"/>
    <property type="match status" value="1"/>
</dbReference>
<comment type="similarity">
    <text evidence="1 5 6">Belongs to the EF-Ts family.</text>
</comment>
<evidence type="ECO:0000313" key="10">
    <source>
        <dbReference type="Proteomes" id="UP000178703"/>
    </source>
</evidence>
<evidence type="ECO:0000256" key="1">
    <source>
        <dbReference type="ARBA" id="ARBA00005532"/>
    </source>
</evidence>
<evidence type="ECO:0000256" key="7">
    <source>
        <dbReference type="RuleBase" id="RU000643"/>
    </source>
</evidence>
<evidence type="ECO:0000313" key="9">
    <source>
        <dbReference type="EMBL" id="OGZ21341.1"/>
    </source>
</evidence>
<sequence length="146" mass="16660">MIDQIKKLRAETSVSIIECEKALKEANGDMTQAKEILRKWGQNFAEQKKDRVTAQGIIDSYIHPNKKVGVLLELNCETDFVAKGQYFQNLAHELCLQIAGMGDIETPLLSQPWIKDPSKTIKDLVQEQISKTGENIIVKRFIRYQL</sequence>
<dbReference type="GO" id="GO:0003746">
    <property type="term" value="F:translation elongation factor activity"/>
    <property type="evidence" value="ECO:0007669"/>
    <property type="project" value="UniProtKB-UniRule"/>
</dbReference>
<comment type="subcellular location">
    <subcellularLocation>
        <location evidence="5 7">Cytoplasm</location>
    </subcellularLocation>
</comment>
<dbReference type="FunFam" id="1.10.8.10:FF:000001">
    <property type="entry name" value="Elongation factor Ts"/>
    <property type="match status" value="1"/>
</dbReference>
<dbReference type="Gene3D" id="1.10.8.10">
    <property type="entry name" value="DNA helicase RuvA subunit, C-terminal domain"/>
    <property type="match status" value="1"/>
</dbReference>
<evidence type="ECO:0000256" key="4">
    <source>
        <dbReference type="ARBA" id="ARBA00022917"/>
    </source>
</evidence>
<protein>
    <recommendedName>
        <fullName evidence="2 5">Elongation factor Ts</fullName>
        <shortName evidence="5">EF-Ts</shortName>
    </recommendedName>
</protein>
<dbReference type="CDD" id="cd14275">
    <property type="entry name" value="UBA_EF-Ts"/>
    <property type="match status" value="1"/>
</dbReference>
<dbReference type="Pfam" id="PF00889">
    <property type="entry name" value="EF_TS"/>
    <property type="match status" value="1"/>
</dbReference>
<reference evidence="9 10" key="1">
    <citation type="journal article" date="2016" name="Nat. Commun.">
        <title>Thousands of microbial genomes shed light on interconnected biogeochemical processes in an aquifer system.</title>
        <authorList>
            <person name="Anantharaman K."/>
            <person name="Brown C.T."/>
            <person name="Hug L.A."/>
            <person name="Sharon I."/>
            <person name="Castelle C.J."/>
            <person name="Probst A.J."/>
            <person name="Thomas B.C."/>
            <person name="Singh A."/>
            <person name="Wilkins M.J."/>
            <person name="Karaoz U."/>
            <person name="Brodie E.L."/>
            <person name="Williams K.H."/>
            <person name="Hubbard S.S."/>
            <person name="Banfield J.F."/>
        </authorList>
    </citation>
    <scope>NUCLEOTIDE SEQUENCE [LARGE SCALE GENOMIC DNA]</scope>
</reference>
<keyword evidence="5" id="KW-0963">Cytoplasm</keyword>
<gene>
    <name evidence="5" type="primary">tsf</name>
    <name evidence="9" type="ORF">A3D46_02235</name>
</gene>
<accession>A0A1G2E7U5</accession>
<dbReference type="AlphaFoldDB" id="A0A1G2E7U5"/>